<keyword evidence="4" id="KW-0804">Transcription</keyword>
<keyword evidence="3" id="KW-0238">DNA-binding</keyword>
<proteinExistence type="predicted"/>
<comment type="subcellular location">
    <subcellularLocation>
        <location evidence="1">Nucleus</location>
    </subcellularLocation>
</comment>
<dbReference type="AlphaFoldDB" id="A0A2J6SAN6"/>
<evidence type="ECO:0000256" key="4">
    <source>
        <dbReference type="ARBA" id="ARBA00023163"/>
    </source>
</evidence>
<dbReference type="Proteomes" id="UP000235786">
    <property type="component" value="Unassembled WGS sequence"/>
</dbReference>
<dbReference type="GO" id="GO:0005634">
    <property type="term" value="C:nucleus"/>
    <property type="evidence" value="ECO:0007669"/>
    <property type="project" value="UniProtKB-SubCell"/>
</dbReference>
<feature type="compositionally biased region" description="Polar residues" evidence="6">
    <location>
        <begin position="132"/>
        <end position="145"/>
    </location>
</feature>
<dbReference type="GO" id="GO:0000981">
    <property type="term" value="F:DNA-binding transcription factor activity, RNA polymerase II-specific"/>
    <property type="evidence" value="ECO:0007669"/>
    <property type="project" value="InterPro"/>
</dbReference>
<dbReference type="PANTHER" id="PTHR31845:SF10">
    <property type="entry name" value="ZN(II)2CYS6 TRANSCRIPTION FACTOR (EUROFUNG)"/>
    <property type="match status" value="1"/>
</dbReference>
<name>A0A2J6SAN6_HYAVF</name>
<feature type="region of interest" description="Disordered" evidence="6">
    <location>
        <begin position="132"/>
        <end position="159"/>
    </location>
</feature>
<evidence type="ECO:0000313" key="8">
    <source>
        <dbReference type="Proteomes" id="UP000235786"/>
    </source>
</evidence>
<dbReference type="OrthoDB" id="5226580at2759"/>
<dbReference type="PANTHER" id="PTHR31845">
    <property type="entry name" value="FINGER DOMAIN PROTEIN, PUTATIVE-RELATED"/>
    <property type="match status" value="1"/>
</dbReference>
<dbReference type="EMBL" id="KZ613938">
    <property type="protein sequence ID" value="PMD47828.1"/>
    <property type="molecule type" value="Genomic_DNA"/>
</dbReference>
<dbReference type="GO" id="GO:0008270">
    <property type="term" value="F:zinc ion binding"/>
    <property type="evidence" value="ECO:0007669"/>
    <property type="project" value="InterPro"/>
</dbReference>
<evidence type="ECO:0000313" key="7">
    <source>
        <dbReference type="EMBL" id="PMD47828.1"/>
    </source>
</evidence>
<dbReference type="Gene3D" id="4.10.240.10">
    <property type="entry name" value="Zn(2)-C6 fungal-type DNA-binding domain"/>
    <property type="match status" value="1"/>
</dbReference>
<keyword evidence="8" id="KW-1185">Reference proteome</keyword>
<evidence type="ECO:0000256" key="5">
    <source>
        <dbReference type="ARBA" id="ARBA00023242"/>
    </source>
</evidence>
<dbReference type="SUPFAM" id="SSF57701">
    <property type="entry name" value="Zn2/Cys6 DNA-binding domain"/>
    <property type="match status" value="1"/>
</dbReference>
<organism evidence="7 8">
    <name type="scientific">Hyaloscypha variabilis (strain UAMH 11265 / GT02V1 / F)</name>
    <name type="common">Meliniomyces variabilis</name>
    <dbReference type="NCBI Taxonomy" id="1149755"/>
    <lineage>
        <taxon>Eukaryota</taxon>
        <taxon>Fungi</taxon>
        <taxon>Dikarya</taxon>
        <taxon>Ascomycota</taxon>
        <taxon>Pezizomycotina</taxon>
        <taxon>Leotiomycetes</taxon>
        <taxon>Helotiales</taxon>
        <taxon>Hyaloscyphaceae</taxon>
        <taxon>Hyaloscypha</taxon>
        <taxon>Hyaloscypha variabilis</taxon>
    </lineage>
</organism>
<evidence type="ECO:0000256" key="1">
    <source>
        <dbReference type="ARBA" id="ARBA00004123"/>
    </source>
</evidence>
<gene>
    <name evidence="7" type="ORF">L207DRAFT_416925</name>
</gene>
<evidence type="ECO:0008006" key="9">
    <source>
        <dbReference type="Google" id="ProtNLM"/>
    </source>
</evidence>
<keyword evidence="2" id="KW-0805">Transcription regulation</keyword>
<protein>
    <recommendedName>
        <fullName evidence="9">Zn(2)-C6 fungal-type domain-containing protein</fullName>
    </recommendedName>
</protein>
<evidence type="ECO:0000256" key="3">
    <source>
        <dbReference type="ARBA" id="ARBA00023125"/>
    </source>
</evidence>
<dbReference type="InterPro" id="IPR051089">
    <property type="entry name" value="prtT"/>
</dbReference>
<sequence>MAEYVNPRAQACQNCVKAKAKCYGHSNGRCERCGRLNRDCLMPELIIRTRKSRRTIQQAQADRIAQLEERLNSLTSTLNVSRPLSLDDNVESSAIVPEAINISSNSSSAASHELFESRPILSYASNVCTPNHQTALPTLQPSQYGEDNYEATPPAPQSPSPDELLNFFRQNLARQVPFVYVPAHLDARSLSEQKPFLYQAIIFAASYHDSVHQLALGQEFTKDVTEHLVMRGEKSLDILQGLLVYISWYAGLFGFKTQLNVLIGLIFSLVIDLHLSYPMPGFENHEKFLGEMKGIVSNHQSTWARRTEPTKEEKRTILGCFYIFSAAATVSLHFCRVNPLHWTPFLQQCHDDLLASPETENDIYLAHLSYLQRISEDVQHSGIHQLPPQPNTWNVAFTVHFKLLLSELRKFKDSLPESIAQDDFMILNYYTVEMRLLEICFFMPPTNPTSSSSLQRVDVLSMCLTATQAFLRHYFSLENKPYVNFARIITSQIYFAMMVLSKFSFFHAEDWNMRDVEMEMDLSTVVDRVSGAMEEASAKFDRLPDKKPWLQLSQKVRQIRVQFDLMLAAEDRSLSSLSDMQRNGTLPGAPFSFNQFDLLDDFWQNMSENTYGVN</sequence>
<dbReference type="InterPro" id="IPR036864">
    <property type="entry name" value="Zn2-C6_fun-type_DNA-bd_sf"/>
</dbReference>
<keyword evidence="5" id="KW-0539">Nucleus</keyword>
<evidence type="ECO:0000256" key="6">
    <source>
        <dbReference type="SAM" id="MobiDB-lite"/>
    </source>
</evidence>
<evidence type="ECO:0000256" key="2">
    <source>
        <dbReference type="ARBA" id="ARBA00023015"/>
    </source>
</evidence>
<reference evidence="7 8" key="1">
    <citation type="submission" date="2016-04" db="EMBL/GenBank/DDBJ databases">
        <title>A degradative enzymes factory behind the ericoid mycorrhizal symbiosis.</title>
        <authorList>
            <consortium name="DOE Joint Genome Institute"/>
            <person name="Martino E."/>
            <person name="Morin E."/>
            <person name="Grelet G."/>
            <person name="Kuo A."/>
            <person name="Kohler A."/>
            <person name="Daghino S."/>
            <person name="Barry K."/>
            <person name="Choi C."/>
            <person name="Cichocki N."/>
            <person name="Clum A."/>
            <person name="Copeland A."/>
            <person name="Hainaut M."/>
            <person name="Haridas S."/>
            <person name="Labutti K."/>
            <person name="Lindquist E."/>
            <person name="Lipzen A."/>
            <person name="Khouja H.-R."/>
            <person name="Murat C."/>
            <person name="Ohm R."/>
            <person name="Olson A."/>
            <person name="Spatafora J."/>
            <person name="Veneault-Fourrey C."/>
            <person name="Henrissat B."/>
            <person name="Grigoriev I."/>
            <person name="Martin F."/>
            <person name="Perotto S."/>
        </authorList>
    </citation>
    <scope>NUCLEOTIDE SEQUENCE [LARGE SCALE GENOMIC DNA]</scope>
    <source>
        <strain evidence="7 8">F</strain>
    </source>
</reference>
<dbReference type="CDD" id="cd12148">
    <property type="entry name" value="fungal_TF_MHR"/>
    <property type="match status" value="1"/>
</dbReference>
<dbReference type="GO" id="GO:0000976">
    <property type="term" value="F:transcription cis-regulatory region binding"/>
    <property type="evidence" value="ECO:0007669"/>
    <property type="project" value="TreeGrafter"/>
</dbReference>
<accession>A0A2J6SAN6</accession>